<dbReference type="OrthoDB" id="412781at2759"/>
<evidence type="ECO:0000313" key="9">
    <source>
        <dbReference type="Proteomes" id="UP001151518"/>
    </source>
</evidence>
<feature type="domain" description="S1 motif" evidence="7">
    <location>
        <begin position="1337"/>
        <end position="1426"/>
    </location>
</feature>
<evidence type="ECO:0000256" key="5">
    <source>
        <dbReference type="ARBA" id="ARBA00023242"/>
    </source>
</evidence>
<dbReference type="Pfam" id="PF24682">
    <property type="entry name" value="OB_RRP5"/>
    <property type="match status" value="1"/>
</dbReference>
<dbReference type="SMART" id="SM00386">
    <property type="entry name" value="HAT"/>
    <property type="match status" value="5"/>
</dbReference>
<dbReference type="Gene3D" id="2.40.50.140">
    <property type="entry name" value="Nucleic acid-binding proteins"/>
    <property type="match status" value="8"/>
</dbReference>
<dbReference type="FunFam" id="2.40.50.140:FF:000103">
    <property type="entry name" value="protein RRP5 homolog"/>
    <property type="match status" value="2"/>
</dbReference>
<name>A0A9W8L164_9FUNG</name>
<feature type="compositionally biased region" description="Polar residues" evidence="6">
    <location>
        <begin position="1846"/>
        <end position="1855"/>
    </location>
</feature>
<dbReference type="SUPFAM" id="SSF50249">
    <property type="entry name" value="Nucleic acid-binding proteins"/>
    <property type="match status" value="9"/>
</dbReference>
<dbReference type="GO" id="GO:0006364">
    <property type="term" value="P:rRNA processing"/>
    <property type="evidence" value="ECO:0007669"/>
    <property type="project" value="UniProtKB-KW"/>
</dbReference>
<feature type="domain" description="S1 motif" evidence="7">
    <location>
        <begin position="495"/>
        <end position="573"/>
    </location>
</feature>
<dbReference type="InterPro" id="IPR011990">
    <property type="entry name" value="TPR-like_helical_dom_sf"/>
</dbReference>
<keyword evidence="5" id="KW-0539">Nucleus</keyword>
<dbReference type="FunFam" id="1.25.40.10:FF:000065">
    <property type="entry name" value="Programmed cell death 11"/>
    <property type="match status" value="1"/>
</dbReference>
<feature type="domain" description="S1 motif" evidence="7">
    <location>
        <begin position="357"/>
        <end position="431"/>
    </location>
</feature>
<feature type="compositionally biased region" description="Acidic residues" evidence="6">
    <location>
        <begin position="1798"/>
        <end position="1825"/>
    </location>
</feature>
<comment type="subcellular location">
    <subcellularLocation>
        <location evidence="1">Nucleus</location>
        <location evidence="1">Nucleolus</location>
    </subcellularLocation>
</comment>
<keyword evidence="2" id="KW-0698">rRNA processing</keyword>
<feature type="domain" description="S1 motif" evidence="7">
    <location>
        <begin position="590"/>
        <end position="659"/>
    </location>
</feature>
<protein>
    <submittedName>
        <fullName evidence="8">rRNA biogenesis protein rrp5</fullName>
    </submittedName>
</protein>
<dbReference type="SMART" id="SM00316">
    <property type="entry name" value="S1"/>
    <property type="match status" value="13"/>
</dbReference>
<feature type="compositionally biased region" description="Basic residues" evidence="6">
    <location>
        <begin position="1831"/>
        <end position="1843"/>
    </location>
</feature>
<dbReference type="FunFam" id="2.40.50.140:FF:000155">
    <property type="entry name" value="rRNA biogenesis protein RRP5"/>
    <property type="match status" value="1"/>
</dbReference>
<feature type="domain" description="S1 motif" evidence="7">
    <location>
        <begin position="131"/>
        <end position="205"/>
    </location>
</feature>
<dbReference type="GO" id="GO:0032040">
    <property type="term" value="C:small-subunit processome"/>
    <property type="evidence" value="ECO:0007669"/>
    <property type="project" value="TreeGrafter"/>
</dbReference>
<feature type="domain" description="S1 motif" evidence="7">
    <location>
        <begin position="1216"/>
        <end position="1298"/>
    </location>
</feature>
<keyword evidence="4" id="KW-0677">Repeat</keyword>
<feature type="domain" description="S1 motif" evidence="7">
    <location>
        <begin position="682"/>
        <end position="742"/>
    </location>
</feature>
<dbReference type="Gene3D" id="1.25.40.10">
    <property type="entry name" value="Tetratricopeptide repeat domain"/>
    <property type="match status" value="1"/>
</dbReference>
<dbReference type="InterPro" id="IPR057302">
    <property type="entry name" value="Rrp5_S1"/>
</dbReference>
<feature type="region of interest" description="Disordered" evidence="6">
    <location>
        <begin position="1"/>
        <end position="109"/>
    </location>
</feature>
<dbReference type="PANTHER" id="PTHR23270">
    <property type="entry name" value="PROGRAMMED CELL DEATH PROTEIN 11 PRE-RRNA PROCESSING PROTEIN RRP5"/>
    <property type="match status" value="1"/>
</dbReference>
<dbReference type="InterPro" id="IPR003107">
    <property type="entry name" value="HAT"/>
</dbReference>
<feature type="compositionally biased region" description="Acidic residues" evidence="6">
    <location>
        <begin position="1725"/>
        <end position="1747"/>
    </location>
</feature>
<dbReference type="PANTHER" id="PTHR23270:SF10">
    <property type="entry name" value="PROTEIN RRP5 HOMOLOG"/>
    <property type="match status" value="1"/>
</dbReference>
<evidence type="ECO:0000259" key="7">
    <source>
        <dbReference type="PROSITE" id="PS50126"/>
    </source>
</evidence>
<dbReference type="Pfam" id="PF23459">
    <property type="entry name" value="S1_RRP5"/>
    <property type="match status" value="2"/>
</dbReference>
<feature type="compositionally biased region" description="Basic and acidic residues" evidence="6">
    <location>
        <begin position="71"/>
        <end position="80"/>
    </location>
</feature>
<dbReference type="InterPro" id="IPR045209">
    <property type="entry name" value="Rrp5"/>
</dbReference>
<dbReference type="Pfam" id="PF00575">
    <property type="entry name" value="S1"/>
    <property type="match status" value="2"/>
</dbReference>
<feature type="domain" description="S1 motif" evidence="7">
    <location>
        <begin position="1551"/>
        <end position="1620"/>
    </location>
</feature>
<dbReference type="EMBL" id="JANBTW010000003">
    <property type="protein sequence ID" value="KAJ2680817.1"/>
    <property type="molecule type" value="Genomic_DNA"/>
</dbReference>
<feature type="compositionally biased region" description="Low complexity" evidence="6">
    <location>
        <begin position="7"/>
        <end position="23"/>
    </location>
</feature>
<evidence type="ECO:0000256" key="6">
    <source>
        <dbReference type="SAM" id="MobiDB-lite"/>
    </source>
</evidence>
<evidence type="ECO:0000256" key="3">
    <source>
        <dbReference type="ARBA" id="ARBA00022553"/>
    </source>
</evidence>
<dbReference type="Proteomes" id="UP001151518">
    <property type="component" value="Unassembled WGS sequence"/>
</dbReference>
<feature type="domain" description="S1 motif" evidence="7">
    <location>
        <begin position="261"/>
        <end position="335"/>
    </location>
</feature>
<feature type="region of interest" description="Disordered" evidence="6">
    <location>
        <begin position="1722"/>
        <end position="1855"/>
    </location>
</feature>
<reference evidence="8" key="1">
    <citation type="submission" date="2022-07" db="EMBL/GenBank/DDBJ databases">
        <title>Phylogenomic reconstructions and comparative analyses of Kickxellomycotina fungi.</title>
        <authorList>
            <person name="Reynolds N.K."/>
            <person name="Stajich J.E."/>
            <person name="Barry K."/>
            <person name="Grigoriev I.V."/>
            <person name="Crous P."/>
            <person name="Smith M.E."/>
        </authorList>
    </citation>
    <scope>NUCLEOTIDE SEQUENCE</scope>
    <source>
        <strain evidence="8">NRRL 3115</strain>
    </source>
</reference>
<sequence>MAKSTDNAAKSGSNKKNSKPKAAVEMGDFPRGGSSGLTPLEFREVSRQAEREVLFADGVTGDKQGKKKRKPAEDGDPTKDSKKKNKSKYNEKTDDDLLQEHSAEDGAETDLLDESRLGRVETLSFKKLTKGALVLGCISAIQELELRVSLPNGIVGVVPITSISPEMTAFVEKAAEESENSDEDNDNVMDIDNQNKDDPLDLSTRFFVGQFVKCVISELGGDQAAASAKQKNKGKSASRIELTLIPEEVNSRIDPDDICEGLIITASIKSVEDRGYVLNTGISGEKIATFLPSDAAQPWLERWMPNAEELKVGQLIEAAVTGVSEDRRSIRVTIDPKIVSQCVVKETFKTMASIQPGQLVSATIMKVWDRGLSLRFMGFYDCAANLKGIGMLGARDKSEVEKKYPFGETIQVRVLYVSLTAAGKTILVSTNPHILQLKPRPEPTGYELPNAALLAAGRAPVSSQADFADEASDGQHGASSATTIADKQMWPIPYGTVLEECTVLSTVGSLGIALQISGVNSVQSFAPLAQLVDEGEDVPALSRHAGRFHIGTRHRARVVGYDAIDATVFLSLRPSVVDDKFFAIGDVRPGMPVSGTVNVYNENGVEIAISPHVRGFIHKEHLSDTPLKHPELYFKPGKQVVCRVLKTMTDQNKVLLTARRSLVQSKLPVVSGYTEDEGAIPGAIVHATVARAAKGGVVVNFYQGANCFIQTEPKTQPTVGQVVKCRILKADPTKHRMSATLNVDSAVAVGDLLERVAAEKNPEYSKDVSQLSVGQTVSGTVVMTDEKFVKLRLDDSNLQARMPIGHLSDYQGAILEKIVSRITAGDRFHSLVVISVNEQHEFANVSAKHSLVRAAETECIPAHVQDIAVGKAYIGWVKNVTDFGVFLSFLAPFTMLAPLANLSDRYISSPKDHFHVDQTVIASVSSVEETVDGSKITASLKTSAADPTATGCLGSDDFLLGYFNALESADGHDVLACIGSQTLVAINQKHPYGLVVSPAVAANQGLPTETMSGFITMDQAKDRISACTENAVVAACVLDVDPEKGIIDYSLRSALVPDRVALESTANANSQSLKVEKSLPEKKLAEVLTLCSDKASTSRKALEKACSEKKTTPLVVEVVKEDYLILSMPRFGNAIAFASTKTYNDRSKPFMRYKVGQRLNGVPVRVEENKRTLVLLKFMADHVKDAENDGAADYTKRPVVQPVDTSIEFFEDYQPGRLTVAKVSSIKGNQANLNLASNVKGRLHITELLDDGTDINPAAKSTAEVFAAAGVHVGKEIKVKVLGMHDAKIYKFLPITHRSSPLKTVIETSVRPSELKEDGAVSECKPRQLTWNTARRGDIVKGFVKGIKLSENKSQTKILISMSLSLTGFLPILTATRSFEVASNPGRYFVTGMPIEVQVTGQDKASKAAYVVPHGAIRSDIAIPLSSTDELVHGARIIASVTKITPLVMFVDIELIQEKLTDKGAKEYRSVHVQGKVDVFDAADVLCENVFVGFVKGQLIEAIVLDAGSKKDIKDVRVRLSTRPSVLDPNKFPPNSAVDPIIASANELCIGQVVHGFVGKTTDVGCFISLGRNVTARALIGELSDEYVRDVAGAFPPGKFVTAVVTSINPERQQVSLSLKPSRIGNTVGPDGKPKRRLDQIGVGETLKGTITRIEDYGVFIKPDDAFVNGLCYVREIADSEVPVDPKSLYEIGDRVLAKVLKVDVATNRLALGLKTSYFARDEESGSDDESNDGIEEEGESEEDGMDVDPNTSSDDEMSVYSKDDDEKREDKDDGRDMDIDGVAKNPLSVSNGFKWDDDSDDSDDQNPTEVEYTSDSDDSADEGGDVVGTKRSKKSSSKRSKMSKISQDVTADLSEQTPKRAMDFERLLVGSPNSSFLWLQFMAFYLGQSEIEQARAVAERALKTISMNEMQEKMNIWVALLNLEHRFGSHESLEATLKRAVQYMNPKHIYLQMAKIYERADQFADAERMHKVATSKFPNSCKVWVLFGLFYLKSNKITESRDLLARALRSLPKRKHIKAITQFGQMEFKNGEPERGRTVLEGVLGTYPKRVDLWSVYLDMEIKAVTSHGLNISDPNGKCWSNTRSLFERVTSMRFSSKKMKFFFKKWLGFEKTHGTDATIEHVKAKALEYVNSLGS</sequence>
<dbReference type="CDD" id="cd05693">
    <property type="entry name" value="S1_Rrp5_repeat_hs1_sc1"/>
    <property type="match status" value="1"/>
</dbReference>
<keyword evidence="3" id="KW-0597">Phosphoprotein</keyword>
<evidence type="ECO:0000256" key="1">
    <source>
        <dbReference type="ARBA" id="ARBA00004604"/>
    </source>
</evidence>
<dbReference type="SUPFAM" id="SSF48452">
    <property type="entry name" value="TPR-like"/>
    <property type="match status" value="2"/>
</dbReference>
<proteinExistence type="predicted"/>
<organism evidence="8 9">
    <name type="scientific">Coemansia spiralis</name>
    <dbReference type="NCBI Taxonomy" id="417178"/>
    <lineage>
        <taxon>Eukaryota</taxon>
        <taxon>Fungi</taxon>
        <taxon>Fungi incertae sedis</taxon>
        <taxon>Zoopagomycota</taxon>
        <taxon>Kickxellomycotina</taxon>
        <taxon>Kickxellomycetes</taxon>
        <taxon>Kickxellales</taxon>
        <taxon>Kickxellaceae</taxon>
        <taxon>Coemansia</taxon>
    </lineage>
</organism>
<feature type="domain" description="S1 motif" evidence="7">
    <location>
        <begin position="1644"/>
        <end position="1715"/>
    </location>
</feature>
<gene>
    <name evidence="8" type="primary">RRP5</name>
    <name evidence="8" type="ORF">GGI25_000453</name>
</gene>
<accession>A0A9W8L164</accession>
<feature type="compositionally biased region" description="Basic and acidic residues" evidence="6">
    <location>
        <begin position="41"/>
        <end position="54"/>
    </location>
</feature>
<feature type="domain" description="S1 motif" evidence="7">
    <location>
        <begin position="870"/>
        <end position="941"/>
    </location>
</feature>
<evidence type="ECO:0000313" key="8">
    <source>
        <dbReference type="EMBL" id="KAJ2680817.1"/>
    </source>
</evidence>
<feature type="compositionally biased region" description="Basic and acidic residues" evidence="6">
    <location>
        <begin position="1762"/>
        <end position="1779"/>
    </location>
</feature>
<dbReference type="GO" id="GO:0003723">
    <property type="term" value="F:RNA binding"/>
    <property type="evidence" value="ECO:0007669"/>
    <property type="project" value="TreeGrafter"/>
</dbReference>
<feature type="domain" description="S1 motif" evidence="7">
    <location>
        <begin position="774"/>
        <end position="848"/>
    </location>
</feature>
<dbReference type="InterPro" id="IPR003029">
    <property type="entry name" value="S1_domain"/>
</dbReference>
<dbReference type="InterPro" id="IPR048059">
    <property type="entry name" value="Rrp5_S1_rpt_hs1_sc1"/>
</dbReference>
<dbReference type="InterPro" id="IPR012340">
    <property type="entry name" value="NA-bd_OB-fold"/>
</dbReference>
<dbReference type="InterPro" id="IPR057300">
    <property type="entry name" value="OB_Rrp5"/>
</dbReference>
<evidence type="ECO:0000256" key="2">
    <source>
        <dbReference type="ARBA" id="ARBA00022552"/>
    </source>
</evidence>
<comment type="caution">
    <text evidence="8">The sequence shown here is derived from an EMBL/GenBank/DDBJ whole genome shotgun (WGS) entry which is preliminary data.</text>
</comment>
<dbReference type="PROSITE" id="PS50126">
    <property type="entry name" value="S1"/>
    <property type="match status" value="12"/>
</dbReference>
<evidence type="ECO:0000256" key="4">
    <source>
        <dbReference type="ARBA" id="ARBA00022737"/>
    </source>
</evidence>